<evidence type="ECO:0000256" key="1">
    <source>
        <dbReference type="ARBA" id="ARBA00007447"/>
    </source>
</evidence>
<dbReference type="InterPro" id="IPR001461">
    <property type="entry name" value="Aspartic_peptidase_A1"/>
</dbReference>
<dbReference type="Pfam" id="PF14543">
    <property type="entry name" value="TAXi_N"/>
    <property type="match status" value="1"/>
</dbReference>
<evidence type="ECO:0000313" key="6">
    <source>
        <dbReference type="Proteomes" id="UP001497457"/>
    </source>
</evidence>
<dbReference type="InterPro" id="IPR032799">
    <property type="entry name" value="TAXi_C"/>
</dbReference>
<evidence type="ECO:0000259" key="4">
    <source>
        <dbReference type="PROSITE" id="PS51767"/>
    </source>
</evidence>
<reference evidence="5 6" key="2">
    <citation type="submission" date="2024-10" db="EMBL/GenBank/DDBJ databases">
        <authorList>
            <person name="Ryan C."/>
        </authorList>
    </citation>
    <scope>NUCLEOTIDE SEQUENCE [LARGE SCALE GENOMIC DNA]</scope>
</reference>
<dbReference type="InterPro" id="IPR032861">
    <property type="entry name" value="TAXi_N"/>
</dbReference>
<evidence type="ECO:0000256" key="2">
    <source>
        <dbReference type="PIRSR" id="PIRSR601461-1"/>
    </source>
</evidence>
<dbReference type="FunFam" id="2.40.70.10:FF:000186">
    <property type="entry name" value="Os06g0119600 protein"/>
    <property type="match status" value="1"/>
</dbReference>
<dbReference type="SUPFAM" id="SSF50630">
    <property type="entry name" value="Acid proteases"/>
    <property type="match status" value="1"/>
</dbReference>
<proteinExistence type="inferred from homology"/>
<keyword evidence="6" id="KW-1185">Reference proteome</keyword>
<dbReference type="PANTHER" id="PTHR13683:SF330">
    <property type="entry name" value="OS06G0118700 PROTEIN"/>
    <property type="match status" value="1"/>
</dbReference>
<feature type="signal peptide" evidence="3">
    <location>
        <begin position="1"/>
        <end position="31"/>
    </location>
</feature>
<evidence type="ECO:0000313" key="5">
    <source>
        <dbReference type="EMBL" id="CAL5044958.1"/>
    </source>
</evidence>
<feature type="active site" evidence="2">
    <location>
        <position position="188"/>
    </location>
</feature>
<comment type="similarity">
    <text evidence="1">Belongs to the peptidase A1 family.</text>
</comment>
<dbReference type="InterPro" id="IPR021109">
    <property type="entry name" value="Peptidase_aspartic_dom_sf"/>
</dbReference>
<feature type="domain" description="Peptidase A1" evidence="4">
    <location>
        <begin position="168"/>
        <end position="501"/>
    </location>
</feature>
<name>A0ABC9DTT0_9POAL</name>
<sequence length="505" mass="53131">MHSWLNQKKPAIVMAHFLALVLLLALSGSSSSPVVVARGSDHGGDEYMIVAMSSLKLKSACLGHRVTPPLNSTWMPLDLMDGPCSSPSSSSAAAAPSVDELLRRDQLRADEVQKRLSHNVGDDEANGPASSTVTQVNHLAKIKVELGSRKPAKTKASQLVGIHPAATVGGGVGTGTLLPGVIQTVVLDTASDVPWVQCVPCPIPPCHPQTDTFYDPTNSGSYAAFSCSSAACRQLGPYANGCINNQCQYRVAYPDGSSTSGTYSSDLLTLNPTTSVSNFQFGCSHADQGNFDSQTAGVMALGGGPESLISQTASTFGRTFSYCLPPTASYVGYLVLGAPSVASSSSYVVTPMIRDNRSPATFYRVLLRAITVAGRRIDVPAAGGAAVLDSRTVITRLPPAAYAAVRAAFRSAMMGMYRPAPPKGSLDTCYDFRGVRSVKLPRVALVFDGGVVELDPSGILFNDCLAFAANRDDRMPVILGNVQQQTIEVLYDVDGGAVGFRRNAC</sequence>
<reference evidence="6" key="1">
    <citation type="submission" date="2024-06" db="EMBL/GenBank/DDBJ databases">
        <authorList>
            <person name="Ryan C."/>
        </authorList>
    </citation>
    <scope>NUCLEOTIDE SEQUENCE [LARGE SCALE GENOMIC DNA]</scope>
</reference>
<dbReference type="Gene3D" id="2.40.70.10">
    <property type="entry name" value="Acid Proteases"/>
    <property type="match status" value="2"/>
</dbReference>
<dbReference type="InterPro" id="IPR033121">
    <property type="entry name" value="PEPTIDASE_A1"/>
</dbReference>
<dbReference type="Pfam" id="PF14541">
    <property type="entry name" value="TAXi_C"/>
    <property type="match status" value="1"/>
</dbReference>
<dbReference type="PANTHER" id="PTHR13683">
    <property type="entry name" value="ASPARTYL PROTEASES"/>
    <property type="match status" value="1"/>
</dbReference>
<dbReference type="FunFam" id="2.40.70.10:FF:000013">
    <property type="entry name" value="Aspartyl protease AED1"/>
    <property type="match status" value="1"/>
</dbReference>
<feature type="chain" id="PRO_5044746174" description="Peptidase A1 domain-containing protein" evidence="3">
    <location>
        <begin position="32"/>
        <end position="505"/>
    </location>
</feature>
<evidence type="ECO:0000256" key="3">
    <source>
        <dbReference type="SAM" id="SignalP"/>
    </source>
</evidence>
<keyword evidence="3" id="KW-0732">Signal</keyword>
<organism evidence="5 6">
    <name type="scientific">Urochloa decumbens</name>
    <dbReference type="NCBI Taxonomy" id="240449"/>
    <lineage>
        <taxon>Eukaryota</taxon>
        <taxon>Viridiplantae</taxon>
        <taxon>Streptophyta</taxon>
        <taxon>Embryophyta</taxon>
        <taxon>Tracheophyta</taxon>
        <taxon>Spermatophyta</taxon>
        <taxon>Magnoliopsida</taxon>
        <taxon>Liliopsida</taxon>
        <taxon>Poales</taxon>
        <taxon>Poaceae</taxon>
        <taxon>PACMAD clade</taxon>
        <taxon>Panicoideae</taxon>
        <taxon>Panicodae</taxon>
        <taxon>Paniceae</taxon>
        <taxon>Melinidinae</taxon>
        <taxon>Urochloa</taxon>
    </lineage>
</organism>
<accession>A0ABC9DTT0</accession>
<feature type="active site" evidence="2">
    <location>
        <position position="389"/>
    </location>
</feature>
<protein>
    <recommendedName>
        <fullName evidence="4">Peptidase A1 domain-containing protein</fullName>
    </recommendedName>
</protein>
<dbReference type="PROSITE" id="PS51767">
    <property type="entry name" value="PEPTIDASE_A1"/>
    <property type="match status" value="1"/>
</dbReference>
<dbReference type="EMBL" id="OZ075144">
    <property type="protein sequence ID" value="CAL5044958.1"/>
    <property type="molecule type" value="Genomic_DNA"/>
</dbReference>
<gene>
    <name evidence="5" type="ORF">URODEC1_LOCUS88566</name>
</gene>
<dbReference type="Proteomes" id="UP001497457">
    <property type="component" value="Chromosome 34rd"/>
</dbReference>
<dbReference type="AlphaFoldDB" id="A0ABC9DTT0"/>